<gene>
    <name evidence="4" type="ORF">llap_16369</name>
</gene>
<evidence type="ECO:0000259" key="3">
    <source>
        <dbReference type="Pfam" id="PF00078"/>
    </source>
</evidence>
<protein>
    <recommendedName>
        <fullName evidence="2">ribonuclease H</fullName>
        <ecNumber evidence="2">3.1.26.4</ecNumber>
    </recommendedName>
</protein>
<sequence length="273" mass="30908">MLMASDSTTQICKIIRHTNPETWDGDIWYDDDDSHEPEEGSNYDYTPETVSIWPLIKTEVTNEGGNDRTTMRTVPWSPTDLAKLQEKYSRSPGESETKYAWLPQGYKHSPAIAHNALVKVLAEISSPQGVTIYQYIDDILIGGDNFEDVKCTLEDLVRKGTAPPADIAQKPTLCKWYAYLEVINEIMPITEDSVKLSKFQKDIDYTLLFQTPLSKSSPIRGATPGRRLPCLMIDLCLITCEMHIKVDTPVYANEDYQDHAKLKLEDKEVTIVS</sequence>
<dbReference type="EMBL" id="KZ510217">
    <property type="protein sequence ID" value="PKU33329.1"/>
    <property type="molecule type" value="Genomic_DNA"/>
</dbReference>
<proteinExistence type="inferred from homology"/>
<dbReference type="OrthoDB" id="9950135at2759"/>
<dbReference type="InterPro" id="IPR043502">
    <property type="entry name" value="DNA/RNA_pol_sf"/>
</dbReference>
<dbReference type="SUPFAM" id="SSF56672">
    <property type="entry name" value="DNA/RNA polymerases"/>
    <property type="match status" value="1"/>
</dbReference>
<evidence type="ECO:0000256" key="2">
    <source>
        <dbReference type="ARBA" id="ARBA00012180"/>
    </source>
</evidence>
<dbReference type="EC" id="3.1.26.4" evidence="2"/>
<feature type="domain" description="Reverse transcriptase" evidence="3">
    <location>
        <begin position="94"/>
        <end position="159"/>
    </location>
</feature>
<dbReference type="AlphaFoldDB" id="A0A2I0THQ3"/>
<reference evidence="5" key="1">
    <citation type="submission" date="2017-11" db="EMBL/GenBank/DDBJ databases">
        <authorList>
            <person name="Lima N.C."/>
            <person name="Parody-Merino A.M."/>
            <person name="Battley P.F."/>
            <person name="Fidler A.E."/>
            <person name="Prosdocimi F."/>
        </authorList>
    </citation>
    <scope>NUCLEOTIDE SEQUENCE [LARGE SCALE GENOMIC DNA]</scope>
</reference>
<dbReference type="Pfam" id="PF00078">
    <property type="entry name" value="RVT_1"/>
    <property type="match status" value="1"/>
</dbReference>
<dbReference type="GO" id="GO:0004523">
    <property type="term" value="F:RNA-DNA hybrid ribonuclease activity"/>
    <property type="evidence" value="ECO:0007669"/>
    <property type="project" value="UniProtKB-EC"/>
</dbReference>
<name>A0A2I0THQ3_LIMLA</name>
<dbReference type="Proteomes" id="UP000233556">
    <property type="component" value="Unassembled WGS sequence"/>
</dbReference>
<dbReference type="Gene3D" id="3.30.70.270">
    <property type="match status" value="1"/>
</dbReference>
<keyword evidence="5" id="KW-1185">Reference proteome</keyword>
<accession>A0A2I0THQ3</accession>
<evidence type="ECO:0000313" key="4">
    <source>
        <dbReference type="EMBL" id="PKU33329.1"/>
    </source>
</evidence>
<dbReference type="InterPro" id="IPR043128">
    <property type="entry name" value="Rev_trsase/Diguanyl_cyclase"/>
</dbReference>
<evidence type="ECO:0000256" key="1">
    <source>
        <dbReference type="ARBA" id="ARBA00010879"/>
    </source>
</evidence>
<reference evidence="5" key="2">
    <citation type="submission" date="2017-12" db="EMBL/GenBank/DDBJ databases">
        <title>Genome sequence of the Bar-tailed Godwit (Limosa lapponica baueri).</title>
        <authorList>
            <person name="Lima N.C.B."/>
            <person name="Parody-Merino A.M."/>
            <person name="Battley P.F."/>
            <person name="Fidler A.E."/>
            <person name="Prosdocimi F."/>
        </authorList>
    </citation>
    <scope>NUCLEOTIDE SEQUENCE [LARGE SCALE GENOMIC DNA]</scope>
</reference>
<organism evidence="4 5">
    <name type="scientific">Limosa lapponica baueri</name>
    <dbReference type="NCBI Taxonomy" id="1758121"/>
    <lineage>
        <taxon>Eukaryota</taxon>
        <taxon>Metazoa</taxon>
        <taxon>Chordata</taxon>
        <taxon>Craniata</taxon>
        <taxon>Vertebrata</taxon>
        <taxon>Euteleostomi</taxon>
        <taxon>Archelosauria</taxon>
        <taxon>Archosauria</taxon>
        <taxon>Dinosauria</taxon>
        <taxon>Saurischia</taxon>
        <taxon>Theropoda</taxon>
        <taxon>Coelurosauria</taxon>
        <taxon>Aves</taxon>
        <taxon>Neognathae</taxon>
        <taxon>Neoaves</taxon>
        <taxon>Charadriiformes</taxon>
        <taxon>Scolopacidae</taxon>
        <taxon>Limosa</taxon>
    </lineage>
</organism>
<evidence type="ECO:0000313" key="5">
    <source>
        <dbReference type="Proteomes" id="UP000233556"/>
    </source>
</evidence>
<dbReference type="InterPro" id="IPR000477">
    <property type="entry name" value="RT_dom"/>
</dbReference>
<comment type="similarity">
    <text evidence="1">Belongs to the beta type-B retroviral polymerase family. HERV class-II K(HML-2) pol subfamily.</text>
</comment>